<evidence type="ECO:0000313" key="2">
    <source>
        <dbReference type="Proteomes" id="UP000789901"/>
    </source>
</evidence>
<protein>
    <submittedName>
        <fullName evidence="1">15094_t:CDS:1</fullName>
    </submittedName>
</protein>
<dbReference type="Proteomes" id="UP000789901">
    <property type="component" value="Unassembled WGS sequence"/>
</dbReference>
<feature type="non-terminal residue" evidence="1">
    <location>
        <position position="1"/>
    </location>
</feature>
<gene>
    <name evidence="1" type="ORF">GMARGA_LOCUS33003</name>
</gene>
<evidence type="ECO:0000313" key="1">
    <source>
        <dbReference type="EMBL" id="CAG8836373.1"/>
    </source>
</evidence>
<accession>A0ABN7WN80</accession>
<comment type="caution">
    <text evidence="1">The sequence shown here is derived from an EMBL/GenBank/DDBJ whole genome shotgun (WGS) entry which is preliminary data.</text>
</comment>
<reference evidence="1 2" key="1">
    <citation type="submission" date="2021-06" db="EMBL/GenBank/DDBJ databases">
        <authorList>
            <person name="Kallberg Y."/>
            <person name="Tangrot J."/>
            <person name="Rosling A."/>
        </authorList>
    </citation>
    <scope>NUCLEOTIDE SEQUENCE [LARGE SCALE GENOMIC DNA]</scope>
    <source>
        <strain evidence="1 2">120-4 pot B 10/14</strain>
    </source>
</reference>
<proteinExistence type="predicted"/>
<organism evidence="1 2">
    <name type="scientific">Gigaspora margarita</name>
    <dbReference type="NCBI Taxonomy" id="4874"/>
    <lineage>
        <taxon>Eukaryota</taxon>
        <taxon>Fungi</taxon>
        <taxon>Fungi incertae sedis</taxon>
        <taxon>Mucoromycota</taxon>
        <taxon>Glomeromycotina</taxon>
        <taxon>Glomeromycetes</taxon>
        <taxon>Diversisporales</taxon>
        <taxon>Gigasporaceae</taxon>
        <taxon>Gigaspora</taxon>
    </lineage>
</organism>
<sequence>PERRTRGLYVPDSNLRTLYLSNSTMRLHTDMIETKQAKYGLSKQENDLPEENQ</sequence>
<name>A0ABN7WN80_GIGMA</name>
<keyword evidence="2" id="KW-1185">Reference proteome</keyword>
<feature type="non-terminal residue" evidence="1">
    <location>
        <position position="53"/>
    </location>
</feature>
<dbReference type="EMBL" id="CAJVQB010053440">
    <property type="protein sequence ID" value="CAG8836373.1"/>
    <property type="molecule type" value="Genomic_DNA"/>
</dbReference>